<evidence type="ECO:0000313" key="2">
    <source>
        <dbReference type="EMBL" id="VDN12631.1"/>
    </source>
</evidence>
<dbReference type="AlphaFoldDB" id="A0A3P7M2T2"/>
<evidence type="ECO:0000256" key="1">
    <source>
        <dbReference type="SAM" id="MobiDB-lite"/>
    </source>
</evidence>
<reference evidence="2 3" key="1">
    <citation type="submission" date="2018-11" db="EMBL/GenBank/DDBJ databases">
        <authorList>
            <consortium name="Pathogen Informatics"/>
        </authorList>
    </citation>
    <scope>NUCLEOTIDE SEQUENCE [LARGE SCALE GENOMIC DNA]</scope>
</reference>
<feature type="region of interest" description="Disordered" evidence="1">
    <location>
        <begin position="231"/>
        <end position="286"/>
    </location>
</feature>
<sequence>MNAAEKTEDHVEPILPKTAAEAAHSSILEESSADAQAVDKDREVPEQQAMAQHAAEETLTKKSINDLPTVICNALTDVQASMKALSDRLQQITASGTPVANHDVQQIKAVFNFFLATACVRTLYADNLSSLVTSTLSDGLKKLLDLRVYYDLMKIQHEHEWKEGGHSDVDALFTDLYLVPTEASRALADSKAFLDSNRVLQEGQGIPLSRIAESGEDHDEAAVPKPVAEVTQSATSDDLSADAQVADKSKTVSAGQTTPTLSTAQGLADEGGGVSTKDHVVSPLSKPVTEVTHSALVEQSSADAQATDKELVHSICEDRQQLSDLANKLKDAISAVNSPGYVDPMVTEIMNTATETEETLRRFDQLSQKVNP</sequence>
<feature type="region of interest" description="Disordered" evidence="1">
    <location>
        <begin position="21"/>
        <end position="46"/>
    </location>
</feature>
<keyword evidence="3" id="KW-1185">Reference proteome</keyword>
<dbReference type="EMBL" id="UYRU01054360">
    <property type="protein sequence ID" value="VDN12631.1"/>
    <property type="molecule type" value="Genomic_DNA"/>
</dbReference>
<accession>A0A3P7M2T2</accession>
<evidence type="ECO:0000313" key="3">
    <source>
        <dbReference type="Proteomes" id="UP000281553"/>
    </source>
</evidence>
<organism evidence="2 3">
    <name type="scientific">Dibothriocephalus latus</name>
    <name type="common">Fish tapeworm</name>
    <name type="synonym">Diphyllobothrium latum</name>
    <dbReference type="NCBI Taxonomy" id="60516"/>
    <lineage>
        <taxon>Eukaryota</taxon>
        <taxon>Metazoa</taxon>
        <taxon>Spiralia</taxon>
        <taxon>Lophotrochozoa</taxon>
        <taxon>Platyhelminthes</taxon>
        <taxon>Cestoda</taxon>
        <taxon>Eucestoda</taxon>
        <taxon>Diphyllobothriidea</taxon>
        <taxon>Diphyllobothriidae</taxon>
        <taxon>Dibothriocephalus</taxon>
    </lineage>
</organism>
<dbReference type="Proteomes" id="UP000281553">
    <property type="component" value="Unassembled WGS sequence"/>
</dbReference>
<feature type="compositionally biased region" description="Polar residues" evidence="1">
    <location>
        <begin position="251"/>
        <end position="265"/>
    </location>
</feature>
<name>A0A3P7M2T2_DIBLA</name>
<protein>
    <submittedName>
        <fullName evidence="2">Uncharacterized protein</fullName>
    </submittedName>
</protein>
<proteinExistence type="predicted"/>
<gene>
    <name evidence="2" type="ORF">DILT_LOCUS8462</name>
</gene>